<dbReference type="SUPFAM" id="SSF53474">
    <property type="entry name" value="alpha/beta-Hydrolases"/>
    <property type="match status" value="1"/>
</dbReference>
<evidence type="ECO:0000313" key="3">
    <source>
        <dbReference type="Proteomes" id="UP001215598"/>
    </source>
</evidence>
<comment type="caution">
    <text evidence="2">The sequence shown here is derived from an EMBL/GenBank/DDBJ whole genome shotgun (WGS) entry which is preliminary data.</text>
</comment>
<dbReference type="PANTHER" id="PTHR37017:SF13">
    <property type="entry name" value="AB HYDROLASE-1 DOMAIN-CONTAINING PROTEIN"/>
    <property type="match status" value="1"/>
</dbReference>
<dbReference type="Gene3D" id="3.40.50.1820">
    <property type="entry name" value="alpha/beta hydrolase"/>
    <property type="match status" value="1"/>
</dbReference>
<protein>
    <submittedName>
        <fullName evidence="2">Alpha/beta hydrolase fold-1</fullName>
    </submittedName>
</protein>
<dbReference type="InterPro" id="IPR000073">
    <property type="entry name" value="AB_hydrolase_1"/>
</dbReference>
<keyword evidence="3" id="KW-1185">Reference proteome</keyword>
<proteinExistence type="predicted"/>
<feature type="domain" description="AB hydrolase-1" evidence="1">
    <location>
        <begin position="8"/>
        <end position="248"/>
    </location>
</feature>
<reference evidence="2" key="1">
    <citation type="submission" date="2023-03" db="EMBL/GenBank/DDBJ databases">
        <title>Massive genome expansion in bonnet fungi (Mycena s.s.) driven by repeated elements and novel gene families across ecological guilds.</title>
        <authorList>
            <consortium name="Lawrence Berkeley National Laboratory"/>
            <person name="Harder C.B."/>
            <person name="Miyauchi S."/>
            <person name="Viragh M."/>
            <person name="Kuo A."/>
            <person name="Thoen E."/>
            <person name="Andreopoulos B."/>
            <person name="Lu D."/>
            <person name="Skrede I."/>
            <person name="Drula E."/>
            <person name="Henrissat B."/>
            <person name="Morin E."/>
            <person name="Kohler A."/>
            <person name="Barry K."/>
            <person name="LaButti K."/>
            <person name="Morin E."/>
            <person name="Salamov A."/>
            <person name="Lipzen A."/>
            <person name="Mereny Z."/>
            <person name="Hegedus B."/>
            <person name="Baldrian P."/>
            <person name="Stursova M."/>
            <person name="Weitz H."/>
            <person name="Taylor A."/>
            <person name="Grigoriev I.V."/>
            <person name="Nagy L.G."/>
            <person name="Martin F."/>
            <person name="Kauserud H."/>
        </authorList>
    </citation>
    <scope>NUCLEOTIDE SEQUENCE</scope>
    <source>
        <strain evidence="2">CBHHK182m</strain>
    </source>
</reference>
<dbReference type="InterPro" id="IPR052897">
    <property type="entry name" value="Sec-Metab_Biosynth_Hydrolase"/>
</dbReference>
<dbReference type="PANTHER" id="PTHR37017">
    <property type="entry name" value="AB HYDROLASE-1 DOMAIN-CONTAINING PROTEIN-RELATED"/>
    <property type="match status" value="1"/>
</dbReference>
<evidence type="ECO:0000313" key="2">
    <source>
        <dbReference type="EMBL" id="KAJ7719921.1"/>
    </source>
</evidence>
<keyword evidence="2" id="KW-0378">Hydrolase</keyword>
<evidence type="ECO:0000259" key="1">
    <source>
        <dbReference type="Pfam" id="PF12697"/>
    </source>
</evidence>
<sequence length="259" mass="27896">MSLPKPEIIIIPGSFAPLKYYDPVVADFKAHGYSVHGVELETVGRRDTAAPGMYDDAAAIAALTSRLADEGKDVVLVPHSYGGVPTCESAKGLAKSVREKEGKTGGIVRIVFVSALVPKEGESSKDTGGSDMVIDYVGLEGEYMYLTDPVRFAEVNLSDLSPEEGLPWAKKLIQNQHLAISFVQPLTYAAYKDIPASWVFLEQDKCISPKLQNQMIANMETVMGGRKVERFPVDAGHCVNISQPAGLSKAVRKALGDAV</sequence>
<dbReference type="AlphaFoldDB" id="A0AAD7HGC7"/>
<organism evidence="2 3">
    <name type="scientific">Mycena metata</name>
    <dbReference type="NCBI Taxonomy" id="1033252"/>
    <lineage>
        <taxon>Eukaryota</taxon>
        <taxon>Fungi</taxon>
        <taxon>Dikarya</taxon>
        <taxon>Basidiomycota</taxon>
        <taxon>Agaricomycotina</taxon>
        <taxon>Agaricomycetes</taxon>
        <taxon>Agaricomycetidae</taxon>
        <taxon>Agaricales</taxon>
        <taxon>Marasmiineae</taxon>
        <taxon>Mycenaceae</taxon>
        <taxon>Mycena</taxon>
    </lineage>
</organism>
<gene>
    <name evidence="2" type="ORF">B0H16DRAFT_1605500</name>
</gene>
<dbReference type="InterPro" id="IPR029058">
    <property type="entry name" value="AB_hydrolase_fold"/>
</dbReference>
<dbReference type="GO" id="GO:0016787">
    <property type="term" value="F:hydrolase activity"/>
    <property type="evidence" value="ECO:0007669"/>
    <property type="project" value="UniProtKB-KW"/>
</dbReference>
<dbReference type="Pfam" id="PF12697">
    <property type="entry name" value="Abhydrolase_6"/>
    <property type="match status" value="1"/>
</dbReference>
<name>A0AAD7HGC7_9AGAR</name>
<accession>A0AAD7HGC7</accession>
<dbReference type="EMBL" id="JARKIB010000246">
    <property type="protein sequence ID" value="KAJ7719921.1"/>
    <property type="molecule type" value="Genomic_DNA"/>
</dbReference>
<dbReference type="Proteomes" id="UP001215598">
    <property type="component" value="Unassembled WGS sequence"/>
</dbReference>